<feature type="region of interest" description="Disordered" evidence="1">
    <location>
        <begin position="31"/>
        <end position="58"/>
    </location>
</feature>
<feature type="compositionally biased region" description="Low complexity" evidence="1">
    <location>
        <begin position="31"/>
        <end position="44"/>
    </location>
</feature>
<name>A0A067JL82_JATCU</name>
<reference evidence="2 3" key="1">
    <citation type="journal article" date="2014" name="PLoS ONE">
        <title>Global Analysis of Gene Expression Profiles in Physic Nut (Jatropha curcas L.) Seedlings Exposed to Salt Stress.</title>
        <authorList>
            <person name="Zhang L."/>
            <person name="Zhang C."/>
            <person name="Wu P."/>
            <person name="Chen Y."/>
            <person name="Li M."/>
            <person name="Jiang H."/>
            <person name="Wu G."/>
        </authorList>
    </citation>
    <scope>NUCLEOTIDE SEQUENCE [LARGE SCALE GENOMIC DNA]</scope>
    <source>
        <strain evidence="3">cv. GZQX0401</strain>
        <tissue evidence="2">Young leaves</tissue>
    </source>
</reference>
<dbReference type="AlphaFoldDB" id="A0A067JL82"/>
<keyword evidence="3" id="KW-1185">Reference proteome</keyword>
<gene>
    <name evidence="2" type="ORF">JCGZ_09785</name>
</gene>
<proteinExistence type="predicted"/>
<evidence type="ECO:0000313" key="2">
    <source>
        <dbReference type="EMBL" id="KDP20244.1"/>
    </source>
</evidence>
<organism evidence="2 3">
    <name type="scientific">Jatropha curcas</name>
    <name type="common">Barbados nut</name>
    <dbReference type="NCBI Taxonomy" id="180498"/>
    <lineage>
        <taxon>Eukaryota</taxon>
        <taxon>Viridiplantae</taxon>
        <taxon>Streptophyta</taxon>
        <taxon>Embryophyta</taxon>
        <taxon>Tracheophyta</taxon>
        <taxon>Spermatophyta</taxon>
        <taxon>Magnoliopsida</taxon>
        <taxon>eudicotyledons</taxon>
        <taxon>Gunneridae</taxon>
        <taxon>Pentapetalae</taxon>
        <taxon>rosids</taxon>
        <taxon>fabids</taxon>
        <taxon>Malpighiales</taxon>
        <taxon>Euphorbiaceae</taxon>
        <taxon>Crotonoideae</taxon>
        <taxon>Jatropheae</taxon>
        <taxon>Jatropha</taxon>
    </lineage>
</organism>
<evidence type="ECO:0000256" key="1">
    <source>
        <dbReference type="SAM" id="MobiDB-lite"/>
    </source>
</evidence>
<dbReference type="Proteomes" id="UP000027138">
    <property type="component" value="Unassembled WGS sequence"/>
</dbReference>
<sequence length="120" mass="14174">MESIQGQFRSYNSFLQDMRKDLKEIKAARCSNTTRARPSTTSTRFQTPEDEEVNNPNHYFRNLNNKLGRVQGRKNVDYLMIQIRYHSTIELKEAWRTPKFLTLMEAHVEMESEIPAYGMP</sequence>
<dbReference type="EMBL" id="KK916773">
    <property type="protein sequence ID" value="KDP20244.1"/>
    <property type="molecule type" value="Genomic_DNA"/>
</dbReference>
<protein>
    <submittedName>
        <fullName evidence="2">Uncharacterized protein</fullName>
    </submittedName>
</protein>
<accession>A0A067JL82</accession>
<evidence type="ECO:0000313" key="3">
    <source>
        <dbReference type="Proteomes" id="UP000027138"/>
    </source>
</evidence>